<protein>
    <submittedName>
        <fullName evidence="2">Methyltransferase domain-containing protein</fullName>
    </submittedName>
</protein>
<dbReference type="OrthoDB" id="5405545at2"/>
<dbReference type="GO" id="GO:0032259">
    <property type="term" value="P:methylation"/>
    <property type="evidence" value="ECO:0007669"/>
    <property type="project" value="UniProtKB-KW"/>
</dbReference>
<dbReference type="RefSeq" id="WP_073378656.1">
    <property type="nucleotide sequence ID" value="NZ_FQXS01000032.1"/>
</dbReference>
<evidence type="ECO:0000259" key="1">
    <source>
        <dbReference type="Pfam" id="PF08241"/>
    </source>
</evidence>
<dbReference type="GO" id="GO:0008757">
    <property type="term" value="F:S-adenosylmethionine-dependent methyltransferase activity"/>
    <property type="evidence" value="ECO:0007669"/>
    <property type="project" value="InterPro"/>
</dbReference>
<dbReference type="AlphaFoldDB" id="A0A1M5YBL6"/>
<evidence type="ECO:0000313" key="3">
    <source>
        <dbReference type="Proteomes" id="UP000184139"/>
    </source>
</evidence>
<dbReference type="EMBL" id="FQXS01000032">
    <property type="protein sequence ID" value="SHI09417.1"/>
    <property type="molecule type" value="Genomic_DNA"/>
</dbReference>
<reference evidence="2 3" key="1">
    <citation type="submission" date="2016-11" db="EMBL/GenBank/DDBJ databases">
        <authorList>
            <person name="Jaros S."/>
            <person name="Januszkiewicz K."/>
            <person name="Wedrychowicz H."/>
        </authorList>
    </citation>
    <scope>NUCLEOTIDE SEQUENCE [LARGE SCALE GENOMIC DNA]</scope>
    <source>
        <strain evidence="2 3">DSM 9705</strain>
    </source>
</reference>
<dbReference type="InterPro" id="IPR013216">
    <property type="entry name" value="Methyltransf_11"/>
</dbReference>
<dbReference type="Gene3D" id="3.40.50.150">
    <property type="entry name" value="Vaccinia Virus protein VP39"/>
    <property type="match status" value="1"/>
</dbReference>
<dbReference type="STRING" id="1121409.SAMN02745124_03833"/>
<keyword evidence="3" id="KW-1185">Reference proteome</keyword>
<accession>A0A1M5YBL6</accession>
<dbReference type="SUPFAM" id="SSF53335">
    <property type="entry name" value="S-adenosyl-L-methionine-dependent methyltransferases"/>
    <property type="match status" value="1"/>
</dbReference>
<dbReference type="PANTHER" id="PTHR43591:SF24">
    <property type="entry name" value="2-METHOXY-6-POLYPRENYL-1,4-BENZOQUINOL METHYLASE, MITOCHONDRIAL"/>
    <property type="match status" value="1"/>
</dbReference>
<sequence>MSEKRFNPKKLHKLNNPKRLHDLPPDYLWAKADLQATEVLVDIGAGTGFFSIPFVPLTKRLYACDISEIMLDWLRENVCPHYPSIIPVKMEMQAVPLPDQLADLVYMINLHHELDDPAILLRECWRLLKDGGKLLIVDWKKQEMAEGPPAQIRCLPSKVKDDVVRAGFRNGVVDEALAKHFLLVAEK</sequence>
<organism evidence="2 3">
    <name type="scientific">Desulfofustis glycolicus DSM 9705</name>
    <dbReference type="NCBI Taxonomy" id="1121409"/>
    <lineage>
        <taxon>Bacteria</taxon>
        <taxon>Pseudomonadati</taxon>
        <taxon>Thermodesulfobacteriota</taxon>
        <taxon>Desulfobulbia</taxon>
        <taxon>Desulfobulbales</taxon>
        <taxon>Desulfocapsaceae</taxon>
        <taxon>Desulfofustis</taxon>
    </lineage>
</organism>
<dbReference type="Proteomes" id="UP000184139">
    <property type="component" value="Unassembled WGS sequence"/>
</dbReference>
<dbReference type="PANTHER" id="PTHR43591">
    <property type="entry name" value="METHYLTRANSFERASE"/>
    <property type="match status" value="1"/>
</dbReference>
<name>A0A1M5YBL6_9BACT</name>
<dbReference type="CDD" id="cd02440">
    <property type="entry name" value="AdoMet_MTases"/>
    <property type="match status" value="1"/>
</dbReference>
<gene>
    <name evidence="2" type="ORF">SAMN02745124_03833</name>
</gene>
<feature type="domain" description="Methyltransferase type 11" evidence="1">
    <location>
        <begin position="41"/>
        <end position="136"/>
    </location>
</feature>
<dbReference type="InterPro" id="IPR029063">
    <property type="entry name" value="SAM-dependent_MTases_sf"/>
</dbReference>
<keyword evidence="2" id="KW-0808">Transferase</keyword>
<keyword evidence="2" id="KW-0489">Methyltransferase</keyword>
<dbReference type="Pfam" id="PF08241">
    <property type="entry name" value="Methyltransf_11"/>
    <property type="match status" value="1"/>
</dbReference>
<proteinExistence type="predicted"/>
<evidence type="ECO:0000313" key="2">
    <source>
        <dbReference type="EMBL" id="SHI09417.1"/>
    </source>
</evidence>